<evidence type="ECO:0000313" key="2">
    <source>
        <dbReference type="Proteomes" id="UP000790833"/>
    </source>
</evidence>
<dbReference type="PANTHER" id="PTHR36166">
    <property type="entry name" value="CHROMOSOME 9, WHOLE GENOME SHOTGUN SEQUENCE"/>
    <property type="match status" value="1"/>
</dbReference>
<dbReference type="Pfam" id="PF10604">
    <property type="entry name" value="Polyketide_cyc2"/>
    <property type="match status" value="1"/>
</dbReference>
<comment type="caution">
    <text evidence="1">The sequence shown here is derived from an EMBL/GenBank/DDBJ whole genome shotgun (WGS) entry which is preliminary data.</text>
</comment>
<evidence type="ECO:0000313" key="1">
    <source>
        <dbReference type="EMBL" id="KAG7191449.1"/>
    </source>
</evidence>
<dbReference type="CDD" id="cd07822">
    <property type="entry name" value="SRPBCC_4"/>
    <property type="match status" value="1"/>
</dbReference>
<dbReference type="GeneID" id="66116498"/>
<dbReference type="SUPFAM" id="SSF55961">
    <property type="entry name" value="Bet v1-like"/>
    <property type="match status" value="1"/>
</dbReference>
<organism evidence="1 2">
    <name type="scientific">Scheffersomyces spartinae</name>
    <dbReference type="NCBI Taxonomy" id="45513"/>
    <lineage>
        <taxon>Eukaryota</taxon>
        <taxon>Fungi</taxon>
        <taxon>Dikarya</taxon>
        <taxon>Ascomycota</taxon>
        <taxon>Saccharomycotina</taxon>
        <taxon>Pichiomycetes</taxon>
        <taxon>Debaryomycetaceae</taxon>
        <taxon>Scheffersomyces</taxon>
    </lineage>
</organism>
<dbReference type="RefSeq" id="XP_043047001.1">
    <property type="nucleotide sequence ID" value="XM_043193860.1"/>
</dbReference>
<proteinExistence type="predicted"/>
<protein>
    <recommendedName>
        <fullName evidence="3">SRPBCC family protein</fullName>
    </recommendedName>
</protein>
<keyword evidence="2" id="KW-1185">Reference proteome</keyword>
<dbReference type="Proteomes" id="UP000790833">
    <property type="component" value="Unassembled WGS sequence"/>
</dbReference>
<dbReference type="EMBL" id="JAHMUF010000029">
    <property type="protein sequence ID" value="KAG7191449.1"/>
    <property type="molecule type" value="Genomic_DNA"/>
</dbReference>
<dbReference type="AlphaFoldDB" id="A0A9P7V5S0"/>
<sequence>MTLISTSIIIDSTPEVVRKSFLDFKHYPEWAPFITSVQVQDKKRDQEIDSYADLKAGEHLVVALQDKEGAKPNIIEPVLLENSPERFQWKGKVLYDWIFWGAHKFEFKPIENGTKTELIHSEQFGGLLTSIVIYFFNPEALFIRFNESLKKRVESI</sequence>
<gene>
    <name evidence="1" type="ORF">KQ657_003124</name>
</gene>
<accession>A0A9P7V5S0</accession>
<dbReference type="InterPro" id="IPR019587">
    <property type="entry name" value="Polyketide_cyclase/dehydratase"/>
</dbReference>
<dbReference type="PANTHER" id="PTHR36166:SF1">
    <property type="entry name" value="SRPBCC DOMAIN-CONTAINING PROTEIN"/>
    <property type="match status" value="1"/>
</dbReference>
<reference evidence="1" key="1">
    <citation type="submission" date="2021-03" db="EMBL/GenBank/DDBJ databases">
        <authorList>
            <person name="Palmer J.M."/>
        </authorList>
    </citation>
    <scope>NUCLEOTIDE SEQUENCE</scope>
    <source>
        <strain evidence="1">ARV_011</strain>
    </source>
</reference>
<dbReference type="Gene3D" id="3.30.530.20">
    <property type="match status" value="1"/>
</dbReference>
<name>A0A9P7V5S0_9ASCO</name>
<evidence type="ECO:0008006" key="3">
    <source>
        <dbReference type="Google" id="ProtNLM"/>
    </source>
</evidence>
<dbReference type="InterPro" id="IPR023393">
    <property type="entry name" value="START-like_dom_sf"/>
</dbReference>
<dbReference type="OrthoDB" id="509124at2759"/>